<evidence type="ECO:0000259" key="1">
    <source>
        <dbReference type="Pfam" id="PF07885"/>
    </source>
</evidence>
<reference evidence="2 3" key="1">
    <citation type="submission" date="2019-04" db="EMBL/GenBank/DDBJ databases">
        <authorList>
            <person name="Li Y."/>
            <person name="Wang J."/>
        </authorList>
    </citation>
    <scope>NUCLEOTIDE SEQUENCE [LARGE SCALE GENOMIC DNA]</scope>
    <source>
        <strain evidence="2 3">DSM 14668</strain>
    </source>
</reference>
<proteinExistence type="predicted"/>
<dbReference type="RefSeq" id="WP_136934029.1">
    <property type="nucleotide sequence ID" value="NZ_SSMQ01000057.1"/>
</dbReference>
<dbReference type="Gene3D" id="1.10.287.70">
    <property type="match status" value="1"/>
</dbReference>
<sequence length="184" mass="19437">MTPPRRDPDEVALSALAQIARGLVSTPGAQGGALGYGTWKQGFRELVQRDALDTLLVSVLGGAYLFWLAEKDKNPRCRTFWDAAVFVSTCLSVGYDNKFAQTESGKALATFLMTFGPSVAANAFAPPAAAQQNSVGSPTNGPNAQVSVDTAESIALQKAILARLDAILAELQSARPPSERNVRG</sequence>
<feature type="domain" description="Potassium channel" evidence="1">
    <location>
        <begin position="58"/>
        <end position="119"/>
    </location>
</feature>
<keyword evidence="2" id="KW-0407">Ion channel</keyword>
<dbReference type="InterPro" id="IPR013099">
    <property type="entry name" value="K_chnl_dom"/>
</dbReference>
<dbReference type="OrthoDB" id="5525085at2"/>
<gene>
    <name evidence="2" type="ORF">E8A74_38115</name>
</gene>
<dbReference type="Pfam" id="PF07885">
    <property type="entry name" value="Ion_trans_2"/>
    <property type="match status" value="1"/>
</dbReference>
<evidence type="ECO:0000313" key="3">
    <source>
        <dbReference type="Proteomes" id="UP000309215"/>
    </source>
</evidence>
<dbReference type="Proteomes" id="UP000309215">
    <property type="component" value="Unassembled WGS sequence"/>
</dbReference>
<organism evidence="2 3">
    <name type="scientific">Polyangium fumosum</name>
    <dbReference type="NCBI Taxonomy" id="889272"/>
    <lineage>
        <taxon>Bacteria</taxon>
        <taxon>Pseudomonadati</taxon>
        <taxon>Myxococcota</taxon>
        <taxon>Polyangia</taxon>
        <taxon>Polyangiales</taxon>
        <taxon>Polyangiaceae</taxon>
        <taxon>Polyangium</taxon>
    </lineage>
</organism>
<dbReference type="AlphaFoldDB" id="A0A4U1IXQ4"/>
<protein>
    <submittedName>
        <fullName evidence="2">Two pore domain potassium channel family protein</fullName>
    </submittedName>
</protein>
<dbReference type="EMBL" id="SSMQ01000057">
    <property type="protein sequence ID" value="TKC99391.1"/>
    <property type="molecule type" value="Genomic_DNA"/>
</dbReference>
<keyword evidence="2" id="KW-0813">Transport</keyword>
<accession>A0A4U1IXQ4</accession>
<name>A0A4U1IXQ4_9BACT</name>
<dbReference type="GO" id="GO:0034220">
    <property type="term" value="P:monoatomic ion transmembrane transport"/>
    <property type="evidence" value="ECO:0007669"/>
    <property type="project" value="UniProtKB-KW"/>
</dbReference>
<dbReference type="SUPFAM" id="SSF81324">
    <property type="entry name" value="Voltage-gated potassium channels"/>
    <property type="match status" value="1"/>
</dbReference>
<keyword evidence="3" id="KW-1185">Reference proteome</keyword>
<evidence type="ECO:0000313" key="2">
    <source>
        <dbReference type="EMBL" id="TKC99391.1"/>
    </source>
</evidence>
<comment type="caution">
    <text evidence="2">The sequence shown here is derived from an EMBL/GenBank/DDBJ whole genome shotgun (WGS) entry which is preliminary data.</text>
</comment>
<keyword evidence="2" id="KW-0406">Ion transport</keyword>